<dbReference type="Proteomes" id="UP001226160">
    <property type="component" value="Unassembled WGS sequence"/>
</dbReference>
<evidence type="ECO:0008006" key="7">
    <source>
        <dbReference type="Google" id="ProtNLM"/>
    </source>
</evidence>
<dbReference type="InterPro" id="IPR029058">
    <property type="entry name" value="AB_hydrolase_fold"/>
</dbReference>
<organism evidence="4 5">
    <name type="scientific">Corynebacterium propinquum</name>
    <dbReference type="NCBI Taxonomy" id="43769"/>
    <lineage>
        <taxon>Bacteria</taxon>
        <taxon>Bacillati</taxon>
        <taxon>Actinomycetota</taxon>
        <taxon>Actinomycetes</taxon>
        <taxon>Mycobacteriales</taxon>
        <taxon>Corynebacteriaceae</taxon>
        <taxon>Corynebacterium</taxon>
    </lineage>
</organism>
<dbReference type="EMBL" id="JASNVP010000008">
    <property type="protein sequence ID" value="MDK4326589.1"/>
    <property type="molecule type" value="Genomic_DNA"/>
</dbReference>
<evidence type="ECO:0000313" key="6">
    <source>
        <dbReference type="Proteomes" id="UP001243856"/>
    </source>
</evidence>
<reference evidence="4 6" key="1">
    <citation type="submission" date="2023-05" db="EMBL/GenBank/DDBJ databases">
        <title>Metabolic capabilities are highly conserved among human nasal-associated Corynebacterium species in pangenomic analyses.</title>
        <authorList>
            <person name="Tran T.H."/>
            <person name="Roberts A.Q."/>
            <person name="Escapa I.F."/>
            <person name="Gao W."/>
            <person name="Conlan S."/>
            <person name="Kong H."/>
            <person name="Segre J.A."/>
            <person name="Kelly M.S."/>
            <person name="Lemon K.P."/>
        </authorList>
    </citation>
    <scope>NUCLEOTIDE SEQUENCE</scope>
    <source>
        <strain evidence="4">KPL2654</strain>
        <strain evidence="3 6">KPL2811</strain>
    </source>
</reference>
<comment type="caution">
    <text evidence="4">The sequence shown here is derived from an EMBL/GenBank/DDBJ whole genome shotgun (WGS) entry which is preliminary data.</text>
</comment>
<evidence type="ECO:0000313" key="4">
    <source>
        <dbReference type="EMBL" id="MDK4326589.1"/>
    </source>
</evidence>
<dbReference type="EMBL" id="JASNVK010000007">
    <property type="protein sequence ID" value="MDK4300609.1"/>
    <property type="molecule type" value="Genomic_DNA"/>
</dbReference>
<keyword evidence="6" id="KW-1185">Reference proteome</keyword>
<dbReference type="PROSITE" id="PS51257">
    <property type="entry name" value="PROKAR_LIPOPROTEIN"/>
    <property type="match status" value="1"/>
</dbReference>
<dbReference type="Gene3D" id="3.40.50.1820">
    <property type="entry name" value="alpha/beta hydrolase"/>
    <property type="match status" value="1"/>
</dbReference>
<dbReference type="AlphaFoldDB" id="A0AAP4F8D4"/>
<feature type="chain" id="PRO_5042816533" description="Alpha/beta hydrolase" evidence="2">
    <location>
        <begin position="26"/>
        <end position="527"/>
    </location>
</feature>
<dbReference type="Proteomes" id="UP001243856">
    <property type="component" value="Unassembled WGS sequence"/>
</dbReference>
<proteinExistence type="predicted"/>
<gene>
    <name evidence="3" type="ORF">QPX45_05010</name>
    <name evidence="4" type="ORF">QPX54_08760</name>
</gene>
<evidence type="ECO:0000313" key="3">
    <source>
        <dbReference type="EMBL" id="MDK4300609.1"/>
    </source>
</evidence>
<feature type="region of interest" description="Disordered" evidence="1">
    <location>
        <begin position="29"/>
        <end position="50"/>
    </location>
</feature>
<keyword evidence="2" id="KW-0732">Signal</keyword>
<evidence type="ECO:0000256" key="2">
    <source>
        <dbReference type="SAM" id="SignalP"/>
    </source>
</evidence>
<name>A0AAP4F8D4_9CORY</name>
<dbReference type="SUPFAM" id="SSF53474">
    <property type="entry name" value="alpha/beta-Hydrolases"/>
    <property type="match status" value="1"/>
</dbReference>
<feature type="signal peptide" evidence="2">
    <location>
        <begin position="1"/>
        <end position="25"/>
    </location>
</feature>
<sequence>MRSSILAVLTGTTLLLGACSAPSDADDALKAAPEQATTGQNTAAETTTATEKTTATTYEFALEDYQVSPETHLPVRGSVTTAGHSNAPLVVVNHLRTFNCADDTFVYPCADGVDDVRADRGMHYLAEDLAEAGYTVVVPDLGPLWAPESPTQPYDQVEAWAGVVGAIRGELEAANQGQSQHLDDSLAGMTDFSRTGVFMHSRSALLGNKAAEMWPEVSLASYGGFYHVPEFPEDNFSPAPADVPTLTIDGQADEDTSQAAADWLPEYVGQDRNTAALNFIVSGLGHNYINRVLSQREFDDRIDDGEISDSGAAEHEEFLAEALRLWFDQTLRGQDGPYPLQADDELPAELAGREASVYAATPAAAEQWIASEPEAQLPGSEAEFCRIYPSMNPVQYDDRCDFVDMGIVNSASVNARVQLTKSPVVVPVSSAGAETLSMHMMPTGSREDGKKETKLEVTAIMDDGSRQQIPVPAPNPVLKDTTTETSNGEYWIRTLRISLPETVKNRPISQLEITGDGSIDLRAVDLY</sequence>
<feature type="compositionally biased region" description="Low complexity" evidence="1">
    <location>
        <begin position="36"/>
        <end position="50"/>
    </location>
</feature>
<accession>A0AAP4F8D4</accession>
<protein>
    <recommendedName>
        <fullName evidence="7">Alpha/beta hydrolase</fullName>
    </recommendedName>
</protein>
<dbReference type="GeneID" id="64189089"/>
<evidence type="ECO:0000256" key="1">
    <source>
        <dbReference type="SAM" id="MobiDB-lite"/>
    </source>
</evidence>
<dbReference type="RefSeq" id="WP_018121254.1">
    <property type="nucleotide sequence ID" value="NZ_CABIYR010000010.1"/>
</dbReference>
<evidence type="ECO:0000313" key="5">
    <source>
        <dbReference type="Proteomes" id="UP001226160"/>
    </source>
</evidence>